<accession>A0A5B0MV39</accession>
<name>A0A5B0MV39_PUCGR</name>
<proteinExistence type="predicted"/>
<dbReference type="EMBL" id="VDEP01000443">
    <property type="protein sequence ID" value="KAA1079974.1"/>
    <property type="molecule type" value="Genomic_DNA"/>
</dbReference>
<protein>
    <submittedName>
        <fullName evidence="1">Uncharacterized protein</fullName>
    </submittedName>
</protein>
<organism evidence="1 2">
    <name type="scientific">Puccinia graminis f. sp. tritici</name>
    <dbReference type="NCBI Taxonomy" id="56615"/>
    <lineage>
        <taxon>Eukaryota</taxon>
        <taxon>Fungi</taxon>
        <taxon>Dikarya</taxon>
        <taxon>Basidiomycota</taxon>
        <taxon>Pucciniomycotina</taxon>
        <taxon>Pucciniomycetes</taxon>
        <taxon>Pucciniales</taxon>
        <taxon>Pucciniaceae</taxon>
        <taxon>Puccinia</taxon>
    </lineage>
</organism>
<evidence type="ECO:0000313" key="2">
    <source>
        <dbReference type="Proteomes" id="UP000325313"/>
    </source>
</evidence>
<sequence>MDPGWPARQGYVASSWQAQQRKSECTGCAFGPQRMDMPHRRRNLSSRPLTEPVTHALVGQMTVQCPRGIFDRADLAGVVDLKLAEEASCSNSSAFKHQELRRHLSWIISFPHSHHGSRIITECRCPSPSSPRTMMARSAGWMIYRWDYLAAGLRVTFTETLPLPREHVSRT</sequence>
<comment type="caution">
    <text evidence="1">The sequence shown here is derived from an EMBL/GenBank/DDBJ whole genome shotgun (WGS) entry which is preliminary data.</text>
</comment>
<dbReference type="Proteomes" id="UP000325313">
    <property type="component" value="Unassembled WGS sequence"/>
</dbReference>
<gene>
    <name evidence="1" type="ORF">PGTUg99_016214</name>
</gene>
<dbReference type="AlphaFoldDB" id="A0A5B0MV39"/>
<evidence type="ECO:0000313" key="1">
    <source>
        <dbReference type="EMBL" id="KAA1079974.1"/>
    </source>
</evidence>
<reference evidence="1 2" key="1">
    <citation type="submission" date="2019-05" db="EMBL/GenBank/DDBJ databases">
        <title>Emergence of the Ug99 lineage of the wheat stem rust pathogen through somatic hybridization.</title>
        <authorList>
            <person name="Li F."/>
            <person name="Upadhyaya N.M."/>
            <person name="Sperschneider J."/>
            <person name="Matny O."/>
            <person name="Nguyen-Phuc H."/>
            <person name="Mago R."/>
            <person name="Raley C."/>
            <person name="Miller M.E."/>
            <person name="Silverstein K.A.T."/>
            <person name="Henningsen E."/>
            <person name="Hirsch C.D."/>
            <person name="Visser B."/>
            <person name="Pretorius Z.A."/>
            <person name="Steffenson B.J."/>
            <person name="Schwessinger B."/>
            <person name="Dodds P.N."/>
            <person name="Figueroa M."/>
        </authorList>
    </citation>
    <scope>NUCLEOTIDE SEQUENCE [LARGE SCALE GENOMIC DNA]</scope>
    <source>
        <strain evidence="1 2">Ug99</strain>
    </source>
</reference>